<dbReference type="PROSITE" id="PS50848">
    <property type="entry name" value="START"/>
    <property type="match status" value="1"/>
</dbReference>
<sequence>MSSIFPSCLSLPIRRLPSVLRNTTFTAAANDNDDDNEGHDSGLDEVEESEVCILPDLGALRFWSHPHRSLDLTMDRQQGVVWKRRDVFKNRWRPRWFVLQPGQGVLTYYLLTAPVSTAINSIALPLIPDVSSADNDHYRGTRNVATSASLQPTLRNGGGSNARDRVTSWDSAVSENTLDYDVVPRGTIYLLGCTVDVNDALSRPRDNLFAFTIIPPTSMENKIHLAVRTAEGRSAWINKLARVARVGSPPLIRSISIPEEPDHSFEHEDDEHRLLDRENDLREVDSTTDTVWKSVGSRESLYKELPDALANEIEEKLAQFLPICDQGPTVGWKLIFERDEDAAYRKEDPNSGQTMIKSIALLEHPPKQILDILLDIQRRTNFESTFRTGERLRTLNAHTFLDFYAYNAIWPTAAREFAIAMHWQVVGRDDERAICIIGFSCPDAESVKPVEPHHVRGRLIISMYLLRPVGEGQCHLTRLLSFDPMGGINKHLARIVLQQQAGLPAVLGKFLDRHRSVVPFRLTGRLRDDDLIRDVVEHLPKPNSTDAVRGTLDCTTNHSLVLAGSETSRDGIKVDNDDHLPVRGRQAAILIAPLLLYKVCILMGSSWSFPLFCLGVFLAVRQVAIQHLGKVLPHIPLETQIAGPVTCRFSVNLKGILRFIANKKEERTDLRRGTSDVSVVHLVVAAISRALRKEPSLRSKTCTIPWLLIDERVDQSRESVRVSVSENADGVVTLENVDNLSVQEIADEVKKLDSWRDEAQNIGECLVLATPDFDSSNMEIDVTSGCSEVTVVAVIGGVHLERCSQKGRRANDERPRPMLSLSLTISAPYQTQIVAARRFAEEVQKLLQFPEMCDN</sequence>
<evidence type="ECO:0000313" key="5">
    <source>
        <dbReference type="EMBL" id="EEC47860.1"/>
    </source>
</evidence>
<gene>
    <name evidence="5" type="ORF">PHATRDRAFT_36093</name>
</gene>
<reference evidence="6" key="2">
    <citation type="submission" date="2008-08" db="EMBL/GenBank/DDBJ databases">
        <authorList>
            <consortium name="Diatom Consortium"/>
            <person name="Grigoriev I."/>
            <person name="Grimwood J."/>
            <person name="Kuo A."/>
            <person name="Otillar R.P."/>
            <person name="Salamov A."/>
            <person name="Detter J.C."/>
            <person name="Lindquist E."/>
            <person name="Shapiro H."/>
            <person name="Lucas S."/>
            <person name="Glavina del Rio T."/>
            <person name="Pitluck S."/>
            <person name="Rokhsar D."/>
            <person name="Bowler C."/>
        </authorList>
    </citation>
    <scope>GENOME REANNOTATION</scope>
    <source>
        <strain evidence="6">CCAP 1055/1</strain>
    </source>
</reference>
<evidence type="ECO:0000259" key="3">
    <source>
        <dbReference type="PROSITE" id="PS50003"/>
    </source>
</evidence>
<organism evidence="5 6">
    <name type="scientific">Phaeodactylum tricornutum (strain CCAP 1055/1)</name>
    <dbReference type="NCBI Taxonomy" id="556484"/>
    <lineage>
        <taxon>Eukaryota</taxon>
        <taxon>Sar</taxon>
        <taxon>Stramenopiles</taxon>
        <taxon>Ochrophyta</taxon>
        <taxon>Bacillariophyta</taxon>
        <taxon>Bacillariophyceae</taxon>
        <taxon>Bacillariophycidae</taxon>
        <taxon>Naviculales</taxon>
        <taxon>Phaeodactylaceae</taxon>
        <taxon>Phaeodactylum</taxon>
    </lineage>
</organism>
<dbReference type="InterPro" id="IPR023393">
    <property type="entry name" value="START-like_dom_sf"/>
</dbReference>
<accession>B7G0D1</accession>
<dbReference type="AlphaFoldDB" id="B7G0D1"/>
<dbReference type="InParanoid" id="B7G0D1"/>
<feature type="domain" description="START" evidence="4">
    <location>
        <begin position="331"/>
        <end position="518"/>
    </location>
</feature>
<dbReference type="Gene3D" id="3.30.559.10">
    <property type="entry name" value="Chloramphenicol acetyltransferase-like domain"/>
    <property type="match status" value="1"/>
</dbReference>
<dbReference type="STRING" id="556484.B7G0D1"/>
<dbReference type="InterPro" id="IPR011993">
    <property type="entry name" value="PH-like_dom_sf"/>
</dbReference>
<dbReference type="OrthoDB" id="48057at2759"/>
<reference evidence="5 6" key="1">
    <citation type="journal article" date="2008" name="Nature">
        <title>The Phaeodactylum genome reveals the evolutionary history of diatom genomes.</title>
        <authorList>
            <person name="Bowler C."/>
            <person name="Allen A.E."/>
            <person name="Badger J.H."/>
            <person name="Grimwood J."/>
            <person name="Jabbari K."/>
            <person name="Kuo A."/>
            <person name="Maheswari U."/>
            <person name="Martens C."/>
            <person name="Maumus F."/>
            <person name="Otillar R.P."/>
            <person name="Rayko E."/>
            <person name="Salamov A."/>
            <person name="Vandepoele K."/>
            <person name="Beszteri B."/>
            <person name="Gruber A."/>
            <person name="Heijde M."/>
            <person name="Katinka M."/>
            <person name="Mock T."/>
            <person name="Valentin K."/>
            <person name="Verret F."/>
            <person name="Berges J.A."/>
            <person name="Brownlee C."/>
            <person name="Cadoret J.P."/>
            <person name="Chiovitti A."/>
            <person name="Choi C.J."/>
            <person name="Coesel S."/>
            <person name="De Martino A."/>
            <person name="Detter J.C."/>
            <person name="Durkin C."/>
            <person name="Falciatore A."/>
            <person name="Fournet J."/>
            <person name="Haruta M."/>
            <person name="Huysman M.J."/>
            <person name="Jenkins B.D."/>
            <person name="Jiroutova K."/>
            <person name="Jorgensen R.E."/>
            <person name="Joubert Y."/>
            <person name="Kaplan A."/>
            <person name="Kroger N."/>
            <person name="Kroth P.G."/>
            <person name="La Roche J."/>
            <person name="Lindquist E."/>
            <person name="Lommer M."/>
            <person name="Martin-Jezequel V."/>
            <person name="Lopez P.J."/>
            <person name="Lucas S."/>
            <person name="Mangogna M."/>
            <person name="McGinnis K."/>
            <person name="Medlin L.K."/>
            <person name="Montsant A."/>
            <person name="Oudot-Le Secq M.P."/>
            <person name="Napoli C."/>
            <person name="Obornik M."/>
            <person name="Parker M.S."/>
            <person name="Petit J.L."/>
            <person name="Porcel B.M."/>
            <person name="Poulsen N."/>
            <person name="Robison M."/>
            <person name="Rychlewski L."/>
            <person name="Rynearson T.A."/>
            <person name="Schmutz J."/>
            <person name="Shapiro H."/>
            <person name="Siaut M."/>
            <person name="Stanley M."/>
            <person name="Sussman M.R."/>
            <person name="Taylor A.R."/>
            <person name="Vardi A."/>
            <person name="von Dassow P."/>
            <person name="Vyverman W."/>
            <person name="Willis A."/>
            <person name="Wyrwicz L.S."/>
            <person name="Rokhsar D.S."/>
            <person name="Weissenbach J."/>
            <person name="Armbrust E.V."/>
            <person name="Green B.R."/>
            <person name="Van de Peer Y."/>
            <person name="Grigoriev I.V."/>
        </authorList>
    </citation>
    <scope>NUCLEOTIDE SEQUENCE [LARGE SCALE GENOMIC DNA]</scope>
    <source>
        <strain evidence="5 6">CCAP 1055/1</strain>
    </source>
</reference>
<dbReference type="HOGENOM" id="CLU_334194_0_0_1"/>
<dbReference type="InterPro" id="IPR051213">
    <property type="entry name" value="START_lipid_transfer"/>
</dbReference>
<name>B7G0D1_PHATC</name>
<evidence type="ECO:0000256" key="2">
    <source>
        <dbReference type="ARBA" id="ARBA00022824"/>
    </source>
</evidence>
<evidence type="ECO:0000313" key="6">
    <source>
        <dbReference type="Proteomes" id="UP000000759"/>
    </source>
</evidence>
<dbReference type="CDD" id="cd00177">
    <property type="entry name" value="START"/>
    <property type="match status" value="1"/>
</dbReference>
<dbReference type="SUPFAM" id="SSF55961">
    <property type="entry name" value="Bet v1-like"/>
    <property type="match status" value="1"/>
</dbReference>
<dbReference type="GO" id="GO:0008289">
    <property type="term" value="F:lipid binding"/>
    <property type="evidence" value="ECO:0007669"/>
    <property type="project" value="InterPro"/>
</dbReference>
<evidence type="ECO:0000256" key="1">
    <source>
        <dbReference type="ARBA" id="ARBA00004240"/>
    </source>
</evidence>
<comment type="subcellular location">
    <subcellularLocation>
        <location evidence="1">Endoplasmic reticulum</location>
    </subcellularLocation>
</comment>
<dbReference type="GO" id="GO:0005783">
    <property type="term" value="C:endoplasmic reticulum"/>
    <property type="evidence" value="ECO:0007669"/>
    <property type="project" value="UniProtKB-SubCell"/>
</dbReference>
<dbReference type="PANTHER" id="PTHR19308">
    <property type="entry name" value="PHOSPHATIDYLCHOLINE TRANSFER PROTEIN"/>
    <property type="match status" value="1"/>
</dbReference>
<dbReference type="EMBL" id="CM000612">
    <property type="protein sequence ID" value="EEC47860.1"/>
    <property type="molecule type" value="Genomic_DNA"/>
</dbReference>
<dbReference type="SMART" id="SM00233">
    <property type="entry name" value="PH"/>
    <property type="match status" value="1"/>
</dbReference>
<feature type="domain" description="PH" evidence="3">
    <location>
        <begin position="74"/>
        <end position="245"/>
    </location>
</feature>
<keyword evidence="2" id="KW-0256">Endoplasmic reticulum</keyword>
<dbReference type="Pfam" id="PF01852">
    <property type="entry name" value="START"/>
    <property type="match status" value="1"/>
</dbReference>
<dbReference type="PaxDb" id="2850-Phatr36093"/>
<dbReference type="Proteomes" id="UP000000759">
    <property type="component" value="Chromosome 9"/>
</dbReference>
<dbReference type="InterPro" id="IPR002913">
    <property type="entry name" value="START_lipid-bd_dom"/>
</dbReference>
<keyword evidence="6" id="KW-1185">Reference proteome</keyword>
<dbReference type="KEGG" id="pti:PHATRDRAFT_36093"/>
<evidence type="ECO:0000259" key="4">
    <source>
        <dbReference type="PROSITE" id="PS50848"/>
    </source>
</evidence>
<proteinExistence type="predicted"/>
<evidence type="ECO:0008006" key="7">
    <source>
        <dbReference type="Google" id="ProtNLM"/>
    </source>
</evidence>
<dbReference type="PROSITE" id="PS50003">
    <property type="entry name" value="PH_DOMAIN"/>
    <property type="match status" value="1"/>
</dbReference>
<dbReference type="Gene3D" id="2.30.29.30">
    <property type="entry name" value="Pleckstrin-homology domain (PH domain)/Phosphotyrosine-binding domain (PTB)"/>
    <property type="match status" value="1"/>
</dbReference>
<protein>
    <recommendedName>
        <fullName evidence="7">START domain-containing protein</fullName>
    </recommendedName>
</protein>
<dbReference type="Gene3D" id="3.30.530.20">
    <property type="match status" value="1"/>
</dbReference>
<dbReference type="InterPro" id="IPR001849">
    <property type="entry name" value="PH_domain"/>
</dbReference>
<dbReference type="RefSeq" id="XP_002180452.1">
    <property type="nucleotide sequence ID" value="XM_002180416.1"/>
</dbReference>
<dbReference type="GeneID" id="7201262"/>
<dbReference type="InterPro" id="IPR023213">
    <property type="entry name" value="CAT-like_dom_sf"/>
</dbReference>
<dbReference type="SUPFAM" id="SSF50729">
    <property type="entry name" value="PH domain-like"/>
    <property type="match status" value="1"/>
</dbReference>
<dbReference type="SMART" id="SM00234">
    <property type="entry name" value="START"/>
    <property type="match status" value="1"/>
</dbReference>
<dbReference type="PANTHER" id="PTHR19308:SF14">
    <property type="entry name" value="START DOMAIN-CONTAINING PROTEIN"/>
    <property type="match status" value="1"/>
</dbReference>